<dbReference type="InterPro" id="IPR025662">
    <property type="entry name" value="Sigma_54_int_dom_ATP-bd_1"/>
</dbReference>
<gene>
    <name evidence="8" type="ORF">SAMN05421753_108226</name>
</gene>
<name>A0A1I3HXD0_9PLAN</name>
<dbReference type="Gene3D" id="3.40.50.300">
    <property type="entry name" value="P-loop containing nucleotide triphosphate hydrolases"/>
    <property type="match status" value="1"/>
</dbReference>
<dbReference type="InterPro" id="IPR002197">
    <property type="entry name" value="HTH_Fis"/>
</dbReference>
<dbReference type="Gene3D" id="1.10.8.60">
    <property type="match status" value="1"/>
</dbReference>
<evidence type="ECO:0000313" key="8">
    <source>
        <dbReference type="EMBL" id="SFI40273.1"/>
    </source>
</evidence>
<feature type="domain" description="Sigma-54 factor interaction" evidence="6">
    <location>
        <begin position="156"/>
        <end position="385"/>
    </location>
</feature>
<dbReference type="InterPro" id="IPR027417">
    <property type="entry name" value="P-loop_NTPase"/>
</dbReference>
<dbReference type="SMART" id="SM00448">
    <property type="entry name" value="REC"/>
    <property type="match status" value="1"/>
</dbReference>
<dbReference type="AlphaFoldDB" id="A0A1I3HXD0"/>
<evidence type="ECO:0000313" key="9">
    <source>
        <dbReference type="Proteomes" id="UP000199518"/>
    </source>
</evidence>
<accession>A0A1I3HXD0</accession>
<dbReference type="RefSeq" id="WP_092050577.1">
    <property type="nucleotide sequence ID" value="NZ_FOQD01000008.1"/>
</dbReference>
<keyword evidence="4" id="KW-0804">Transcription</keyword>
<dbReference type="PROSITE" id="PS50110">
    <property type="entry name" value="RESPONSE_REGULATORY"/>
    <property type="match status" value="1"/>
</dbReference>
<dbReference type="GO" id="GO:0005524">
    <property type="term" value="F:ATP binding"/>
    <property type="evidence" value="ECO:0007669"/>
    <property type="project" value="UniProtKB-KW"/>
</dbReference>
<dbReference type="STRING" id="1576369.SAMN05421753_108226"/>
<dbReference type="Pfam" id="PF25601">
    <property type="entry name" value="AAA_lid_14"/>
    <property type="match status" value="1"/>
</dbReference>
<dbReference type="SMART" id="SM00382">
    <property type="entry name" value="AAA"/>
    <property type="match status" value="1"/>
</dbReference>
<dbReference type="FunFam" id="3.40.50.300:FF:000006">
    <property type="entry name" value="DNA-binding transcriptional regulator NtrC"/>
    <property type="match status" value="1"/>
</dbReference>
<dbReference type="Gene3D" id="3.40.50.2300">
    <property type="match status" value="1"/>
</dbReference>
<dbReference type="InterPro" id="IPR011006">
    <property type="entry name" value="CheY-like_superfamily"/>
</dbReference>
<dbReference type="Pfam" id="PF02954">
    <property type="entry name" value="HTH_8"/>
    <property type="match status" value="1"/>
</dbReference>
<dbReference type="InterPro" id="IPR058031">
    <property type="entry name" value="AAA_lid_NorR"/>
</dbReference>
<organism evidence="8 9">
    <name type="scientific">Planctomicrobium piriforme</name>
    <dbReference type="NCBI Taxonomy" id="1576369"/>
    <lineage>
        <taxon>Bacteria</taxon>
        <taxon>Pseudomonadati</taxon>
        <taxon>Planctomycetota</taxon>
        <taxon>Planctomycetia</taxon>
        <taxon>Planctomycetales</taxon>
        <taxon>Planctomycetaceae</taxon>
        <taxon>Planctomicrobium</taxon>
    </lineage>
</organism>
<keyword evidence="2" id="KW-0067">ATP-binding</keyword>
<dbReference type="Pfam" id="PF00072">
    <property type="entry name" value="Response_reg"/>
    <property type="match status" value="1"/>
</dbReference>
<feature type="domain" description="Response regulatory" evidence="7">
    <location>
        <begin position="17"/>
        <end position="131"/>
    </location>
</feature>
<dbReference type="InterPro" id="IPR003593">
    <property type="entry name" value="AAA+_ATPase"/>
</dbReference>
<keyword evidence="1" id="KW-0547">Nucleotide-binding</keyword>
<dbReference type="Gene3D" id="1.10.10.60">
    <property type="entry name" value="Homeodomain-like"/>
    <property type="match status" value="1"/>
</dbReference>
<dbReference type="GO" id="GO:0043565">
    <property type="term" value="F:sequence-specific DNA binding"/>
    <property type="evidence" value="ECO:0007669"/>
    <property type="project" value="InterPro"/>
</dbReference>
<protein>
    <submittedName>
        <fullName evidence="8">DNA-binding transcriptional response regulator, NtrC family, contains REC, AAA-type ATPase, and a Fis-type DNA-binding domains</fullName>
    </submittedName>
</protein>
<proteinExistence type="predicted"/>
<dbReference type="PROSITE" id="PS00676">
    <property type="entry name" value="SIGMA54_INTERACT_2"/>
    <property type="match status" value="1"/>
</dbReference>
<evidence type="ECO:0000256" key="4">
    <source>
        <dbReference type="ARBA" id="ARBA00023163"/>
    </source>
</evidence>
<keyword evidence="3" id="KW-0805">Transcription regulation</keyword>
<evidence type="ECO:0000256" key="5">
    <source>
        <dbReference type="PROSITE-ProRule" id="PRU00169"/>
    </source>
</evidence>
<evidence type="ECO:0000256" key="2">
    <source>
        <dbReference type="ARBA" id="ARBA00022840"/>
    </source>
</evidence>
<dbReference type="OrthoDB" id="9807827at2"/>
<dbReference type="SUPFAM" id="SSF52540">
    <property type="entry name" value="P-loop containing nucleoside triphosphate hydrolases"/>
    <property type="match status" value="1"/>
</dbReference>
<dbReference type="EMBL" id="FOQD01000008">
    <property type="protein sequence ID" value="SFI40273.1"/>
    <property type="molecule type" value="Genomic_DNA"/>
</dbReference>
<feature type="modified residue" description="4-aspartylphosphate" evidence="5">
    <location>
        <position position="66"/>
    </location>
</feature>
<dbReference type="Proteomes" id="UP000199518">
    <property type="component" value="Unassembled WGS sequence"/>
</dbReference>
<evidence type="ECO:0000259" key="6">
    <source>
        <dbReference type="PROSITE" id="PS50045"/>
    </source>
</evidence>
<dbReference type="InterPro" id="IPR025943">
    <property type="entry name" value="Sigma_54_int_dom_ATP-bd_2"/>
</dbReference>
<dbReference type="InterPro" id="IPR009057">
    <property type="entry name" value="Homeodomain-like_sf"/>
</dbReference>
<keyword evidence="9" id="KW-1185">Reference proteome</keyword>
<dbReference type="PANTHER" id="PTHR32071:SF100">
    <property type="entry name" value="RESPONSE REGULATOR PROTEIN PILR"/>
    <property type="match status" value="1"/>
</dbReference>
<dbReference type="CDD" id="cd00156">
    <property type="entry name" value="REC"/>
    <property type="match status" value="1"/>
</dbReference>
<reference evidence="9" key="1">
    <citation type="submission" date="2016-10" db="EMBL/GenBank/DDBJ databases">
        <authorList>
            <person name="Varghese N."/>
            <person name="Submissions S."/>
        </authorList>
    </citation>
    <scope>NUCLEOTIDE SEQUENCE [LARGE SCALE GENOMIC DNA]</scope>
    <source>
        <strain evidence="9">DSM 26348</strain>
    </source>
</reference>
<dbReference type="PANTHER" id="PTHR32071">
    <property type="entry name" value="TRANSCRIPTIONAL REGULATORY PROTEIN"/>
    <property type="match status" value="1"/>
</dbReference>
<dbReference type="PROSITE" id="PS00675">
    <property type="entry name" value="SIGMA54_INTERACT_1"/>
    <property type="match status" value="1"/>
</dbReference>
<evidence type="ECO:0000259" key="7">
    <source>
        <dbReference type="PROSITE" id="PS50110"/>
    </source>
</evidence>
<dbReference type="GO" id="GO:0000160">
    <property type="term" value="P:phosphorelay signal transduction system"/>
    <property type="evidence" value="ECO:0007669"/>
    <property type="project" value="InterPro"/>
</dbReference>
<dbReference type="GO" id="GO:0006355">
    <property type="term" value="P:regulation of DNA-templated transcription"/>
    <property type="evidence" value="ECO:0007669"/>
    <property type="project" value="InterPro"/>
</dbReference>
<sequence length="472" mass="52086">MSSRTDDAGAKGARRLRLLFVDDEAPIRMVMGKELQRIGHDVTVVDGGKAALAALSENAFDAAIVDLRMPEIDGWAVIEHIKKSGVETDVIISTGHGGMDDAIRAIRLGAYDFLRKPYKIVEIDSVLNRVAEKRTLANRALALESELQTVRGKTDLIGESPAMGRVKKLVERIAPTDSSVLILGDTGTGKELVARSVHEYSQRSKMPFVAVNCGALPENLVESELFGHKKGAFTGADTPRKGLIEVANGGTLFLDELGELDKGMQVKLLRFLESGEVRRVGENDAFTVDVRVVCATNRNLEDMVAEGTFREDLFFRVNTFEIRLPALRERKDDIPALARFLAARHLKRKSVPDEILSPETIEVLRAHEWSGNVRELANAIEHAVILSDGKTIQPEDLPTSVSRRPAAGNKPFEISNFSFPMTLREIEMEVILQTMDKFRGDKPKTADELGIALKTLYNKLNQHQSLDQAKAG</sequence>
<dbReference type="InterPro" id="IPR001789">
    <property type="entry name" value="Sig_transdc_resp-reg_receiver"/>
</dbReference>
<dbReference type="CDD" id="cd00009">
    <property type="entry name" value="AAA"/>
    <property type="match status" value="1"/>
</dbReference>
<keyword evidence="5" id="KW-0597">Phosphoprotein</keyword>
<dbReference type="InterPro" id="IPR002078">
    <property type="entry name" value="Sigma_54_int"/>
</dbReference>
<dbReference type="SUPFAM" id="SSF46689">
    <property type="entry name" value="Homeodomain-like"/>
    <property type="match status" value="1"/>
</dbReference>
<dbReference type="PROSITE" id="PS50045">
    <property type="entry name" value="SIGMA54_INTERACT_4"/>
    <property type="match status" value="1"/>
</dbReference>
<dbReference type="SUPFAM" id="SSF52172">
    <property type="entry name" value="CheY-like"/>
    <property type="match status" value="1"/>
</dbReference>
<keyword evidence="8" id="KW-0238">DNA-binding</keyword>
<evidence type="ECO:0000256" key="3">
    <source>
        <dbReference type="ARBA" id="ARBA00023015"/>
    </source>
</evidence>
<evidence type="ECO:0000256" key="1">
    <source>
        <dbReference type="ARBA" id="ARBA00022741"/>
    </source>
</evidence>
<dbReference type="Pfam" id="PF00158">
    <property type="entry name" value="Sigma54_activat"/>
    <property type="match status" value="1"/>
</dbReference>